<sequence>MAKKAQQEQQDQGRKAIFRIPATAILAIVVLVVCVTPVAFGGIPGLQALYLVPLGLLWFVQRMRTVATPGGLAVRTMFGHRDLPWTALKGLSITSKARVRAVLDDGSEVALPAVRTRHLPVLSLVSGGLLKDPTGLTDDETGPSESDTTAPGEEAAATAGKDEAETISTESAAEGAPHKE</sequence>
<feature type="transmembrane region" description="Helical" evidence="2">
    <location>
        <begin position="20"/>
        <end position="39"/>
    </location>
</feature>
<accession>A0ABN2QCB6</accession>
<evidence type="ECO:0000256" key="1">
    <source>
        <dbReference type="SAM" id="MobiDB-lite"/>
    </source>
</evidence>
<evidence type="ECO:0000259" key="3">
    <source>
        <dbReference type="Pfam" id="PF10756"/>
    </source>
</evidence>
<dbReference type="EMBL" id="BAAANN010000005">
    <property type="protein sequence ID" value="GAA1949458.1"/>
    <property type="molecule type" value="Genomic_DNA"/>
</dbReference>
<name>A0ABN2QCB6_9PSEU</name>
<feature type="region of interest" description="Disordered" evidence="1">
    <location>
        <begin position="132"/>
        <end position="180"/>
    </location>
</feature>
<dbReference type="Pfam" id="PF10756">
    <property type="entry name" value="bPH_6"/>
    <property type="match status" value="1"/>
</dbReference>
<reference evidence="4 5" key="1">
    <citation type="journal article" date="2019" name="Int. J. Syst. Evol. Microbiol.">
        <title>The Global Catalogue of Microorganisms (GCM) 10K type strain sequencing project: providing services to taxonomists for standard genome sequencing and annotation.</title>
        <authorList>
            <consortium name="The Broad Institute Genomics Platform"/>
            <consortium name="The Broad Institute Genome Sequencing Center for Infectious Disease"/>
            <person name="Wu L."/>
            <person name="Ma J."/>
        </authorList>
    </citation>
    <scope>NUCLEOTIDE SEQUENCE [LARGE SCALE GENOMIC DNA]</scope>
    <source>
        <strain evidence="4 5">JCM 14545</strain>
    </source>
</reference>
<dbReference type="Proteomes" id="UP001501116">
    <property type="component" value="Unassembled WGS sequence"/>
</dbReference>
<organism evidence="4 5">
    <name type="scientific">Amycolatopsis minnesotensis</name>
    <dbReference type="NCBI Taxonomy" id="337894"/>
    <lineage>
        <taxon>Bacteria</taxon>
        <taxon>Bacillati</taxon>
        <taxon>Actinomycetota</taxon>
        <taxon>Actinomycetes</taxon>
        <taxon>Pseudonocardiales</taxon>
        <taxon>Pseudonocardiaceae</taxon>
        <taxon>Amycolatopsis</taxon>
    </lineage>
</organism>
<evidence type="ECO:0000313" key="4">
    <source>
        <dbReference type="EMBL" id="GAA1949458.1"/>
    </source>
</evidence>
<protein>
    <submittedName>
        <fullName evidence="4">PH domain-containing protein</fullName>
    </submittedName>
</protein>
<dbReference type="InterPro" id="IPR019692">
    <property type="entry name" value="CFP-6_PH"/>
</dbReference>
<feature type="transmembrane region" description="Helical" evidence="2">
    <location>
        <begin position="45"/>
        <end position="60"/>
    </location>
</feature>
<feature type="compositionally biased region" description="Low complexity" evidence="1">
    <location>
        <begin position="148"/>
        <end position="159"/>
    </location>
</feature>
<evidence type="ECO:0000313" key="5">
    <source>
        <dbReference type="Proteomes" id="UP001501116"/>
    </source>
</evidence>
<keyword evidence="2" id="KW-0812">Transmembrane</keyword>
<keyword evidence="5" id="KW-1185">Reference proteome</keyword>
<keyword evidence="2" id="KW-1133">Transmembrane helix</keyword>
<dbReference type="RefSeq" id="WP_344415456.1">
    <property type="nucleotide sequence ID" value="NZ_BAAANN010000005.1"/>
</dbReference>
<evidence type="ECO:0000256" key="2">
    <source>
        <dbReference type="SAM" id="Phobius"/>
    </source>
</evidence>
<feature type="domain" description="Low molecular weight protein antigen 6 PH" evidence="3">
    <location>
        <begin position="62"/>
        <end position="129"/>
    </location>
</feature>
<gene>
    <name evidence="4" type="ORF">GCM10009754_17590</name>
</gene>
<comment type="caution">
    <text evidence="4">The sequence shown here is derived from an EMBL/GenBank/DDBJ whole genome shotgun (WGS) entry which is preliminary data.</text>
</comment>
<keyword evidence="2" id="KW-0472">Membrane</keyword>
<proteinExistence type="predicted"/>
<feature type="compositionally biased region" description="Low complexity" evidence="1">
    <location>
        <begin position="166"/>
        <end position="180"/>
    </location>
</feature>